<keyword evidence="2" id="KW-0238">DNA-binding</keyword>
<dbReference type="GO" id="GO:0006310">
    <property type="term" value="P:DNA recombination"/>
    <property type="evidence" value="ECO:0007669"/>
    <property type="project" value="UniProtKB-KW"/>
</dbReference>
<feature type="domain" description="Tyr recombinase" evidence="4">
    <location>
        <begin position="220"/>
        <end position="398"/>
    </location>
</feature>
<comment type="similarity">
    <text evidence="1">Belongs to the 'phage' integrase family.</text>
</comment>
<sequence length="420" mass="48891">MIEKSFRITFFLKARKNSNDELHHLFLRITVNGESREISTKLDWSKKRWNSKAGLALGSKEDALRLNAYLDSIRMKVMQARLQLMEKGKDVTADSVRNVLLGESEENQFLLEIFKRHNDHMESLVGSEFAPGTLERYKTSYDHTKAYIRWKFGKDDLEIKKLDYEFISDYEYWFKSVRKCSHNTTVKYLANMKKIVLDCVKRGWLIRDPFMNYKLVKKEVHREALTEEELDKIAKRVFSTDRLNQIRDIFIFSCYTGLAYVDVKNLRQDQLINGIDGEKWLVTHRQKTQAPTRLPLLPEALKIIHKYQNHPVVKITGKVLPTPSNQKTNAYLKEIADLCGINKELTFHIARHTFATTITLANGVPLETVSKMLGHKSLAQTQHYAKILDNKVSEEMKSLKEILNSKAKVAKPSLKRKPRF</sequence>
<gene>
    <name evidence="5" type="ORF">D0X99_17535</name>
</gene>
<evidence type="ECO:0000256" key="3">
    <source>
        <dbReference type="ARBA" id="ARBA00023172"/>
    </source>
</evidence>
<reference evidence="5 6" key="1">
    <citation type="submission" date="2018-09" db="EMBL/GenBank/DDBJ databases">
        <authorList>
            <person name="Wang X."/>
            <person name="Du Z."/>
        </authorList>
    </citation>
    <scope>NUCLEOTIDE SEQUENCE [LARGE SCALE GENOMIC DNA]</scope>
    <source>
        <strain evidence="5 6">N3</strain>
    </source>
</reference>
<dbReference type="InterPro" id="IPR011010">
    <property type="entry name" value="DNA_brk_join_enz"/>
</dbReference>
<dbReference type="EMBL" id="QXML01000011">
    <property type="protein sequence ID" value="RIW12900.1"/>
    <property type="molecule type" value="Genomic_DNA"/>
</dbReference>
<dbReference type="Pfam" id="PF00589">
    <property type="entry name" value="Phage_integrase"/>
    <property type="match status" value="1"/>
</dbReference>
<evidence type="ECO:0000256" key="1">
    <source>
        <dbReference type="ARBA" id="ARBA00008857"/>
    </source>
</evidence>
<evidence type="ECO:0000256" key="2">
    <source>
        <dbReference type="ARBA" id="ARBA00023125"/>
    </source>
</evidence>
<keyword evidence="3" id="KW-0233">DNA recombination</keyword>
<dbReference type="GO" id="GO:0003677">
    <property type="term" value="F:DNA binding"/>
    <property type="evidence" value="ECO:0007669"/>
    <property type="project" value="UniProtKB-KW"/>
</dbReference>
<comment type="caution">
    <text evidence="5">The sequence shown here is derived from an EMBL/GenBank/DDBJ whole genome shotgun (WGS) entry which is preliminary data.</text>
</comment>
<proteinExistence type="inferred from homology"/>
<evidence type="ECO:0000259" key="4">
    <source>
        <dbReference type="PROSITE" id="PS51898"/>
    </source>
</evidence>
<evidence type="ECO:0000313" key="5">
    <source>
        <dbReference type="EMBL" id="RIW12900.1"/>
    </source>
</evidence>
<dbReference type="GO" id="GO:0015074">
    <property type="term" value="P:DNA integration"/>
    <property type="evidence" value="ECO:0007669"/>
    <property type="project" value="InterPro"/>
</dbReference>
<dbReference type="SUPFAM" id="SSF56349">
    <property type="entry name" value="DNA breaking-rejoining enzymes"/>
    <property type="match status" value="1"/>
</dbReference>
<dbReference type="PANTHER" id="PTHR30349:SF64">
    <property type="entry name" value="PROPHAGE INTEGRASE INTD-RELATED"/>
    <property type="match status" value="1"/>
</dbReference>
<accession>A0A418PN20</accession>
<protein>
    <submittedName>
        <fullName evidence="5">Site-specific integrase</fullName>
    </submittedName>
</protein>
<dbReference type="PROSITE" id="PS51898">
    <property type="entry name" value="TYR_RECOMBINASE"/>
    <property type="match status" value="1"/>
</dbReference>
<name>A0A418PN20_9BACT</name>
<dbReference type="InterPro" id="IPR025269">
    <property type="entry name" value="SAM-like_dom"/>
</dbReference>
<dbReference type="InterPro" id="IPR035386">
    <property type="entry name" value="Arm-DNA-bind_5"/>
</dbReference>
<dbReference type="PANTHER" id="PTHR30349">
    <property type="entry name" value="PHAGE INTEGRASE-RELATED"/>
    <property type="match status" value="1"/>
</dbReference>
<dbReference type="OrthoDB" id="9806835at2"/>
<evidence type="ECO:0000313" key="6">
    <source>
        <dbReference type="Proteomes" id="UP000283522"/>
    </source>
</evidence>
<keyword evidence="6" id="KW-1185">Reference proteome</keyword>
<dbReference type="Proteomes" id="UP000283522">
    <property type="component" value="Unassembled WGS sequence"/>
</dbReference>
<dbReference type="InterPro" id="IPR010998">
    <property type="entry name" value="Integrase_recombinase_N"/>
</dbReference>
<dbReference type="Pfam" id="PF13102">
    <property type="entry name" value="Phage_int_SAM_5"/>
    <property type="match status" value="1"/>
</dbReference>
<dbReference type="RefSeq" id="WP_119479165.1">
    <property type="nucleotide sequence ID" value="NZ_QXML01000011.1"/>
</dbReference>
<dbReference type="InterPro" id="IPR013762">
    <property type="entry name" value="Integrase-like_cat_sf"/>
</dbReference>
<dbReference type="Gene3D" id="1.10.443.10">
    <property type="entry name" value="Intergrase catalytic core"/>
    <property type="match status" value="1"/>
</dbReference>
<dbReference type="InterPro" id="IPR050090">
    <property type="entry name" value="Tyrosine_recombinase_XerCD"/>
</dbReference>
<dbReference type="Gene3D" id="1.10.150.130">
    <property type="match status" value="1"/>
</dbReference>
<dbReference type="InterPro" id="IPR002104">
    <property type="entry name" value="Integrase_catalytic"/>
</dbReference>
<organism evidence="5 6">
    <name type="scientific">Algoriphagus lacus</name>
    <dbReference type="NCBI Taxonomy" id="2056311"/>
    <lineage>
        <taxon>Bacteria</taxon>
        <taxon>Pseudomonadati</taxon>
        <taxon>Bacteroidota</taxon>
        <taxon>Cytophagia</taxon>
        <taxon>Cytophagales</taxon>
        <taxon>Cyclobacteriaceae</taxon>
        <taxon>Algoriphagus</taxon>
    </lineage>
</organism>
<dbReference type="CDD" id="cd01185">
    <property type="entry name" value="INTN1_C_like"/>
    <property type="match status" value="1"/>
</dbReference>
<dbReference type="AlphaFoldDB" id="A0A418PN20"/>
<dbReference type="Pfam" id="PF17293">
    <property type="entry name" value="Arm-DNA-bind_5"/>
    <property type="match status" value="1"/>
</dbReference>